<accession>A0A221UW40</accession>
<dbReference type="Gene3D" id="3.20.20.140">
    <property type="entry name" value="Metal-dependent hydrolases"/>
    <property type="match status" value="1"/>
</dbReference>
<dbReference type="InterPro" id="IPR006680">
    <property type="entry name" value="Amidohydro-rel"/>
</dbReference>
<dbReference type="GO" id="GO:0016787">
    <property type="term" value="F:hydrolase activity"/>
    <property type="evidence" value="ECO:0007669"/>
    <property type="project" value="UniProtKB-KW"/>
</dbReference>
<organism evidence="2 3">
    <name type="scientific">Arenibacter algicola</name>
    <dbReference type="NCBI Taxonomy" id="616991"/>
    <lineage>
        <taxon>Bacteria</taxon>
        <taxon>Pseudomonadati</taxon>
        <taxon>Bacteroidota</taxon>
        <taxon>Flavobacteriia</taxon>
        <taxon>Flavobacteriales</taxon>
        <taxon>Flavobacteriaceae</taxon>
        <taxon>Arenibacter</taxon>
    </lineage>
</organism>
<sequence>MRFDAHVHFNTLNESFLNYGMENGMRFLSIVTDMPFFPSIKDQLTTILKIKKIYPDQIDFATTFSCNGWGGSNWLSKSLDNIDRSMNLGAVGVKVWKNIGMSLKDDKGNYVMIDHPSFEPIFQFLEDNDILLLGHNGEPKNCWLPTKDMTVESDKAYFMAHPEYHMFHHPEVPNYEAQLRARNNLLKRHPNLRFVGLHLASQEWDTNEVGAFLDQFPNAMVDLAERICHLQYQTIDHWKKIYDFFITYQDRIIYGSDIVVDNSLTDDVLIQHMNERYQNHRKYFTENEWMTVQKVNGKFKGLGLPVSVVDKVYSATALKTYK</sequence>
<evidence type="ECO:0000313" key="3">
    <source>
        <dbReference type="Proteomes" id="UP000204551"/>
    </source>
</evidence>
<evidence type="ECO:0000259" key="1">
    <source>
        <dbReference type="Pfam" id="PF04909"/>
    </source>
</evidence>
<dbReference type="InterPro" id="IPR032466">
    <property type="entry name" value="Metal_Hydrolase"/>
</dbReference>
<dbReference type="KEGG" id="aalg:AREALGSMS7_02001"/>
<reference evidence="2 3" key="1">
    <citation type="submission" date="2017-07" db="EMBL/GenBank/DDBJ databases">
        <title>Genome Sequence of Arenibacter algicola Strain SMS7 Isolated from a culture of the Diatom Skeletonema marinoi.</title>
        <authorList>
            <person name="Topel M."/>
            <person name="Pinder M.I.M."/>
            <person name="Johansson O.N."/>
            <person name="Kourtchenko O."/>
            <person name="Godhe A."/>
            <person name="Clarke A.K."/>
        </authorList>
    </citation>
    <scope>NUCLEOTIDE SEQUENCE [LARGE SCALE GENOMIC DNA]</scope>
    <source>
        <strain evidence="2 3">SMS7</strain>
    </source>
</reference>
<gene>
    <name evidence="2" type="ORF">AREALGSMS7_02001</name>
</gene>
<evidence type="ECO:0000313" key="2">
    <source>
        <dbReference type="EMBL" id="ASO05460.1"/>
    </source>
</evidence>
<keyword evidence="2" id="KW-0378">Hydrolase</keyword>
<proteinExistence type="predicted"/>
<feature type="domain" description="Amidohydrolase-related" evidence="1">
    <location>
        <begin position="77"/>
        <end position="321"/>
    </location>
</feature>
<protein>
    <submittedName>
        <fullName evidence="2">Amidohydrolase</fullName>
    </submittedName>
</protein>
<dbReference type="EMBL" id="CP022515">
    <property type="protein sequence ID" value="ASO05460.1"/>
    <property type="molecule type" value="Genomic_DNA"/>
</dbReference>
<dbReference type="Pfam" id="PF04909">
    <property type="entry name" value="Amidohydro_2"/>
    <property type="match status" value="1"/>
</dbReference>
<dbReference type="SUPFAM" id="SSF51556">
    <property type="entry name" value="Metallo-dependent hydrolases"/>
    <property type="match status" value="1"/>
</dbReference>
<name>A0A221UW40_9FLAO</name>
<dbReference type="Proteomes" id="UP000204551">
    <property type="component" value="Chromosome"/>
</dbReference>
<dbReference type="RefSeq" id="WP_093978210.1">
    <property type="nucleotide sequence ID" value="NZ_CP022515.1"/>
</dbReference>
<dbReference type="AlphaFoldDB" id="A0A221UW40"/>